<keyword evidence="12 19" id="KW-0133">Cell shape</keyword>
<dbReference type="Proteomes" id="UP000189733">
    <property type="component" value="Unassembled WGS sequence"/>
</dbReference>
<dbReference type="PROSITE" id="PS51387">
    <property type="entry name" value="FAD_PCMH"/>
    <property type="match status" value="1"/>
</dbReference>
<dbReference type="Pfam" id="PF01565">
    <property type="entry name" value="FAD_binding_4"/>
    <property type="match status" value="1"/>
</dbReference>
<dbReference type="Gene3D" id="3.30.465.10">
    <property type="match status" value="1"/>
</dbReference>
<keyword evidence="15 19" id="KW-0131">Cell cycle</keyword>
<accession>A0A1T4VXM6</accession>
<keyword evidence="14 19" id="KW-0560">Oxidoreductase</keyword>
<name>A0A1T4VXM6_9BACT</name>
<dbReference type="STRING" id="1121442.SAMN02745702_01183"/>
<feature type="active site" evidence="19">
    <location>
        <position position="289"/>
    </location>
</feature>
<evidence type="ECO:0000256" key="2">
    <source>
        <dbReference type="ARBA" id="ARBA00003921"/>
    </source>
</evidence>
<dbReference type="GO" id="GO:0051301">
    <property type="term" value="P:cell division"/>
    <property type="evidence" value="ECO:0007669"/>
    <property type="project" value="UniProtKB-KW"/>
</dbReference>
<dbReference type="InterPro" id="IPR011601">
    <property type="entry name" value="MurB_C"/>
</dbReference>
<dbReference type="NCBIfam" id="TIGR00179">
    <property type="entry name" value="murB"/>
    <property type="match status" value="1"/>
</dbReference>
<dbReference type="InterPro" id="IPR036635">
    <property type="entry name" value="MurB_C_sf"/>
</dbReference>
<dbReference type="Gene3D" id="3.90.78.10">
    <property type="entry name" value="UDP-N-acetylenolpyruvoylglucosamine reductase, C-terminal domain"/>
    <property type="match status" value="1"/>
</dbReference>
<evidence type="ECO:0000256" key="16">
    <source>
        <dbReference type="ARBA" id="ARBA00023316"/>
    </source>
</evidence>
<evidence type="ECO:0000256" key="6">
    <source>
        <dbReference type="ARBA" id="ARBA00015188"/>
    </source>
</evidence>
<comment type="catalytic activity">
    <reaction evidence="18 19">
        <text>UDP-N-acetyl-alpha-D-muramate + NADP(+) = UDP-N-acetyl-3-O-(1-carboxyvinyl)-alpha-D-glucosamine + NADPH + H(+)</text>
        <dbReference type="Rhea" id="RHEA:12248"/>
        <dbReference type="ChEBI" id="CHEBI:15378"/>
        <dbReference type="ChEBI" id="CHEBI:57783"/>
        <dbReference type="ChEBI" id="CHEBI:58349"/>
        <dbReference type="ChEBI" id="CHEBI:68483"/>
        <dbReference type="ChEBI" id="CHEBI:70757"/>
        <dbReference type="EC" id="1.3.1.98"/>
    </reaction>
</comment>
<dbReference type="SUPFAM" id="SSF56194">
    <property type="entry name" value="Uridine diphospho-N-Acetylenolpyruvylglucosamine reductase, MurB, C-terminal domain"/>
    <property type="match status" value="1"/>
</dbReference>
<evidence type="ECO:0000256" key="12">
    <source>
        <dbReference type="ARBA" id="ARBA00022960"/>
    </source>
</evidence>
<feature type="active site" evidence="19">
    <location>
        <position position="167"/>
    </location>
</feature>
<dbReference type="UniPathway" id="UPA00219"/>
<evidence type="ECO:0000313" key="22">
    <source>
        <dbReference type="Proteomes" id="UP000189733"/>
    </source>
</evidence>
<evidence type="ECO:0000256" key="19">
    <source>
        <dbReference type="HAMAP-Rule" id="MF_00037"/>
    </source>
</evidence>
<comment type="subcellular location">
    <subcellularLocation>
        <location evidence="3 19">Cytoplasm</location>
    </subcellularLocation>
</comment>
<evidence type="ECO:0000256" key="17">
    <source>
        <dbReference type="ARBA" id="ARBA00031026"/>
    </source>
</evidence>
<dbReference type="GO" id="GO:0008762">
    <property type="term" value="F:UDP-N-acetylmuramate dehydrogenase activity"/>
    <property type="evidence" value="ECO:0007669"/>
    <property type="project" value="UniProtKB-UniRule"/>
</dbReference>
<evidence type="ECO:0000256" key="3">
    <source>
        <dbReference type="ARBA" id="ARBA00004496"/>
    </source>
</evidence>
<dbReference type="SUPFAM" id="SSF56176">
    <property type="entry name" value="FAD-binding/transporter-associated domain-like"/>
    <property type="match status" value="1"/>
</dbReference>
<protein>
    <recommendedName>
        <fullName evidence="6 19">UDP-N-acetylenolpyruvoylglucosamine reductase</fullName>
        <ecNumber evidence="5 19">1.3.1.98</ecNumber>
    </recommendedName>
    <alternativeName>
        <fullName evidence="17 19">UDP-N-acetylmuramate dehydrogenase</fullName>
    </alternativeName>
</protein>
<feature type="active site" description="Proton donor" evidence="19">
    <location>
        <position position="219"/>
    </location>
</feature>
<dbReference type="InterPro" id="IPR016167">
    <property type="entry name" value="FAD-bd_PCMH_sub1"/>
</dbReference>
<dbReference type="AlphaFoldDB" id="A0A1T4VXM6"/>
<dbReference type="Gene3D" id="3.30.43.10">
    <property type="entry name" value="Uridine Diphospho-n-acetylenolpyruvylglucosamine Reductase, domain 2"/>
    <property type="match status" value="1"/>
</dbReference>
<keyword evidence="9 19" id="KW-0285">Flavoprotein</keyword>
<evidence type="ECO:0000256" key="13">
    <source>
        <dbReference type="ARBA" id="ARBA00022984"/>
    </source>
</evidence>
<dbReference type="InterPro" id="IPR016166">
    <property type="entry name" value="FAD-bd_PCMH"/>
</dbReference>
<keyword evidence="22" id="KW-1185">Reference proteome</keyword>
<comment type="similarity">
    <text evidence="19">Belongs to the MurB family.</text>
</comment>
<evidence type="ECO:0000256" key="5">
    <source>
        <dbReference type="ARBA" id="ARBA00012518"/>
    </source>
</evidence>
<evidence type="ECO:0000256" key="10">
    <source>
        <dbReference type="ARBA" id="ARBA00022827"/>
    </source>
</evidence>
<dbReference type="GO" id="GO:0009252">
    <property type="term" value="P:peptidoglycan biosynthetic process"/>
    <property type="evidence" value="ECO:0007669"/>
    <property type="project" value="UniProtKB-UniRule"/>
</dbReference>
<keyword evidence="8 19" id="KW-0132">Cell division</keyword>
<keyword evidence="11 19" id="KW-0521">NADP</keyword>
<dbReference type="OrthoDB" id="9804753at2"/>
<dbReference type="GO" id="GO:0005829">
    <property type="term" value="C:cytosol"/>
    <property type="evidence" value="ECO:0007669"/>
    <property type="project" value="TreeGrafter"/>
</dbReference>
<evidence type="ECO:0000256" key="8">
    <source>
        <dbReference type="ARBA" id="ARBA00022618"/>
    </source>
</evidence>
<comment type="cofactor">
    <cofactor evidence="1 19">
        <name>FAD</name>
        <dbReference type="ChEBI" id="CHEBI:57692"/>
    </cofactor>
</comment>
<dbReference type="GO" id="GO:0071555">
    <property type="term" value="P:cell wall organization"/>
    <property type="evidence" value="ECO:0007669"/>
    <property type="project" value="UniProtKB-KW"/>
</dbReference>
<keyword evidence="13 19" id="KW-0573">Peptidoglycan synthesis</keyword>
<dbReference type="HAMAP" id="MF_00037">
    <property type="entry name" value="MurB"/>
    <property type="match status" value="1"/>
</dbReference>
<evidence type="ECO:0000313" key="21">
    <source>
        <dbReference type="EMBL" id="SKA69659.1"/>
    </source>
</evidence>
<evidence type="ECO:0000256" key="7">
    <source>
        <dbReference type="ARBA" id="ARBA00022490"/>
    </source>
</evidence>
<dbReference type="EMBL" id="FUYA01000003">
    <property type="protein sequence ID" value="SKA69659.1"/>
    <property type="molecule type" value="Genomic_DNA"/>
</dbReference>
<sequence>MGLKIHSAPSLRERTTLHLGGTALAEICLNDVRELDALPAELDRLGGTPLMLGKGSNILAADGELPYALVRVPSPGKPEVVAERGDKVTVRAEAGMGLPAFLSWCAGKGLSGAEGLMGVPGKLGGAVAMNAGSYGVCMADLMRRVLVFSPCCGLRWVSRDDVLTGYRFFAPRTFDHWFLVLAAELDMERGTSELIRERMAEHRDTKRRTQPVEAWSAGCTFRNPEGISAGKLLDDAGFRGKKCGGMEFSTKHANFLVNTGAGTSDQALELIAEAQQTVQRLYGIELELEVKVLS</sequence>
<evidence type="ECO:0000256" key="18">
    <source>
        <dbReference type="ARBA" id="ARBA00048914"/>
    </source>
</evidence>
<dbReference type="InterPro" id="IPR036318">
    <property type="entry name" value="FAD-bd_PCMH-like_sf"/>
</dbReference>
<keyword evidence="16 19" id="KW-0961">Cell wall biogenesis/degradation</keyword>
<evidence type="ECO:0000259" key="20">
    <source>
        <dbReference type="PROSITE" id="PS51387"/>
    </source>
</evidence>
<dbReference type="Pfam" id="PF02873">
    <property type="entry name" value="MurB_C"/>
    <property type="match status" value="1"/>
</dbReference>
<evidence type="ECO:0000256" key="4">
    <source>
        <dbReference type="ARBA" id="ARBA00004752"/>
    </source>
</evidence>
<comment type="pathway">
    <text evidence="4 19">Cell wall biogenesis; peptidoglycan biosynthesis.</text>
</comment>
<dbReference type="PANTHER" id="PTHR21071:SF4">
    <property type="entry name" value="UDP-N-ACETYLENOLPYRUVOYLGLUCOSAMINE REDUCTASE"/>
    <property type="match status" value="1"/>
</dbReference>
<keyword evidence="10 19" id="KW-0274">FAD</keyword>
<dbReference type="InterPro" id="IPR006094">
    <property type="entry name" value="Oxid_FAD_bind_N"/>
</dbReference>
<dbReference type="RefSeq" id="WP_078684482.1">
    <property type="nucleotide sequence ID" value="NZ_FUYA01000003.1"/>
</dbReference>
<evidence type="ECO:0000256" key="11">
    <source>
        <dbReference type="ARBA" id="ARBA00022857"/>
    </source>
</evidence>
<organism evidence="21 22">
    <name type="scientific">Desulfobaculum bizertense DSM 18034</name>
    <dbReference type="NCBI Taxonomy" id="1121442"/>
    <lineage>
        <taxon>Bacteria</taxon>
        <taxon>Pseudomonadati</taxon>
        <taxon>Thermodesulfobacteriota</taxon>
        <taxon>Desulfovibrionia</taxon>
        <taxon>Desulfovibrionales</taxon>
        <taxon>Desulfovibrionaceae</taxon>
        <taxon>Desulfobaculum</taxon>
    </lineage>
</organism>
<evidence type="ECO:0000256" key="1">
    <source>
        <dbReference type="ARBA" id="ARBA00001974"/>
    </source>
</evidence>
<dbReference type="InterPro" id="IPR003170">
    <property type="entry name" value="MurB"/>
</dbReference>
<evidence type="ECO:0000256" key="14">
    <source>
        <dbReference type="ARBA" id="ARBA00023002"/>
    </source>
</evidence>
<dbReference type="EC" id="1.3.1.98" evidence="5 19"/>
<gene>
    <name evidence="19" type="primary">murB</name>
    <name evidence="21" type="ORF">SAMN02745702_01183</name>
</gene>
<reference evidence="21 22" key="1">
    <citation type="submission" date="2017-02" db="EMBL/GenBank/DDBJ databases">
        <authorList>
            <person name="Peterson S.W."/>
        </authorList>
    </citation>
    <scope>NUCLEOTIDE SEQUENCE [LARGE SCALE GENOMIC DNA]</scope>
    <source>
        <strain evidence="21 22">DSM 18034</strain>
    </source>
</reference>
<keyword evidence="7 19" id="KW-0963">Cytoplasm</keyword>
<dbReference type="GO" id="GO:0071949">
    <property type="term" value="F:FAD binding"/>
    <property type="evidence" value="ECO:0007669"/>
    <property type="project" value="InterPro"/>
</dbReference>
<evidence type="ECO:0000256" key="9">
    <source>
        <dbReference type="ARBA" id="ARBA00022630"/>
    </source>
</evidence>
<dbReference type="InterPro" id="IPR016169">
    <property type="entry name" value="FAD-bd_PCMH_sub2"/>
</dbReference>
<feature type="domain" description="FAD-binding PCMH-type" evidence="20">
    <location>
        <begin position="19"/>
        <end position="200"/>
    </location>
</feature>
<evidence type="ECO:0000256" key="15">
    <source>
        <dbReference type="ARBA" id="ARBA00023306"/>
    </source>
</evidence>
<comment type="function">
    <text evidence="2 19">Cell wall formation.</text>
</comment>
<dbReference type="GO" id="GO:0008360">
    <property type="term" value="P:regulation of cell shape"/>
    <property type="evidence" value="ECO:0007669"/>
    <property type="project" value="UniProtKB-KW"/>
</dbReference>
<dbReference type="PANTHER" id="PTHR21071">
    <property type="entry name" value="UDP-N-ACETYLENOLPYRUVOYLGLUCOSAMINE REDUCTASE"/>
    <property type="match status" value="1"/>
</dbReference>
<proteinExistence type="inferred from homology"/>